<name>A0ABM8EK79_9BACT</name>
<evidence type="ECO:0000256" key="8">
    <source>
        <dbReference type="ARBA" id="ARBA00022741"/>
    </source>
</evidence>
<evidence type="ECO:0000256" key="11">
    <source>
        <dbReference type="RuleBase" id="RU003953"/>
    </source>
</evidence>
<evidence type="ECO:0000256" key="9">
    <source>
        <dbReference type="ARBA" id="ARBA00022842"/>
    </source>
</evidence>
<dbReference type="Pfam" id="PF01743">
    <property type="entry name" value="PolyA_pol"/>
    <property type="match status" value="1"/>
</dbReference>
<keyword evidence="8" id="KW-0547">Nucleotide-binding</keyword>
<dbReference type="RefSeq" id="WP_282003177.1">
    <property type="nucleotide sequence ID" value="NZ_AP027151.1"/>
</dbReference>
<evidence type="ECO:0000313" key="15">
    <source>
        <dbReference type="Proteomes" id="UP001317705"/>
    </source>
</evidence>
<evidence type="ECO:0000256" key="3">
    <source>
        <dbReference type="ARBA" id="ARBA00022555"/>
    </source>
</evidence>
<evidence type="ECO:0000256" key="1">
    <source>
        <dbReference type="ARBA" id="ARBA00001946"/>
    </source>
</evidence>
<dbReference type="InterPro" id="IPR002646">
    <property type="entry name" value="PolA_pol_head_dom"/>
</dbReference>
<protein>
    <submittedName>
        <fullName evidence="14">Cytidine(C)-cytidine(C)-adenosine (A)]-adding enzyme</fullName>
    </submittedName>
</protein>
<dbReference type="SUPFAM" id="SSF81301">
    <property type="entry name" value="Nucleotidyltransferase"/>
    <property type="match status" value="1"/>
</dbReference>
<keyword evidence="15" id="KW-1185">Reference proteome</keyword>
<keyword evidence="6" id="KW-0548">Nucleotidyltransferase</keyword>
<dbReference type="SUPFAM" id="SSF81891">
    <property type="entry name" value="Poly A polymerase C-terminal region-like"/>
    <property type="match status" value="1"/>
</dbReference>
<evidence type="ECO:0000256" key="4">
    <source>
        <dbReference type="ARBA" id="ARBA00022679"/>
    </source>
</evidence>
<keyword evidence="5" id="KW-0819">tRNA processing</keyword>
<dbReference type="PANTHER" id="PTHR47545:SF2">
    <property type="entry name" value="CC-ADDING TRNA NUCLEOTIDYLTRANSFERASE"/>
    <property type="match status" value="1"/>
</dbReference>
<proteinExistence type="inferred from homology"/>
<evidence type="ECO:0000256" key="6">
    <source>
        <dbReference type="ARBA" id="ARBA00022695"/>
    </source>
</evidence>
<keyword evidence="10 11" id="KW-0694">RNA-binding</keyword>
<feature type="domain" description="tRNA nucleotidyltransferase/poly(A) polymerase RNA and SrmB- binding" evidence="13">
    <location>
        <begin position="164"/>
        <end position="219"/>
    </location>
</feature>
<evidence type="ECO:0000256" key="5">
    <source>
        <dbReference type="ARBA" id="ARBA00022694"/>
    </source>
</evidence>
<feature type="domain" description="Poly A polymerase head" evidence="12">
    <location>
        <begin position="26"/>
        <end position="139"/>
    </location>
</feature>
<evidence type="ECO:0000259" key="12">
    <source>
        <dbReference type="Pfam" id="PF01743"/>
    </source>
</evidence>
<dbReference type="InterPro" id="IPR050124">
    <property type="entry name" value="tRNA_CCA-adding_enzyme"/>
</dbReference>
<evidence type="ECO:0000259" key="13">
    <source>
        <dbReference type="Pfam" id="PF12627"/>
    </source>
</evidence>
<gene>
    <name evidence="14" type="primary">ccaC</name>
    <name evidence="14" type="ORF">GURASL_15340</name>
</gene>
<organism evidence="14 15">
    <name type="scientific">Geotalea uraniireducens</name>
    <dbReference type="NCBI Taxonomy" id="351604"/>
    <lineage>
        <taxon>Bacteria</taxon>
        <taxon>Pseudomonadati</taxon>
        <taxon>Thermodesulfobacteriota</taxon>
        <taxon>Desulfuromonadia</taxon>
        <taxon>Geobacterales</taxon>
        <taxon>Geobacteraceae</taxon>
        <taxon>Geotalea</taxon>
    </lineage>
</organism>
<dbReference type="Proteomes" id="UP001317705">
    <property type="component" value="Chromosome"/>
</dbReference>
<evidence type="ECO:0000256" key="7">
    <source>
        <dbReference type="ARBA" id="ARBA00022723"/>
    </source>
</evidence>
<dbReference type="CDD" id="cd05398">
    <property type="entry name" value="NT_ClassII-CCAase"/>
    <property type="match status" value="1"/>
</dbReference>
<keyword evidence="3" id="KW-0820">tRNA-binding</keyword>
<comment type="cofactor">
    <cofactor evidence="1">
        <name>Mg(2+)</name>
        <dbReference type="ChEBI" id="CHEBI:18420"/>
    </cofactor>
</comment>
<sequence length="424" mass="44403">MIFSELANRYPQLHLLAELAAGEGGAYLVGGCLRDLLLGRPVADLDLAGGPADLPRRFAARAGGSFFWLDEARGHGRVVIKAAGGAVTFDFAPLRGADLAADLRLRDFTINALAVPLVADGALVDPLGGEADLARRLVRACSPQSFADDPLRLVRAFRFAATLGFALEPATAAAIPLHAPLLARVAGERLRDELFAILAVPEPGPFLRAMGEAGLLAIPFGTPLPALAAATAAADAVDRAGCRLAAGDARFAARLQQQVQEGITVASLVKLAAFLSVAPPAGRAWQRLKLGTVAAALLTRLAGLDRQSCRAAVPAAGAGRFHFFSDREPAGPELALLAHARGELAEEPCRELIVYYFERYLPKGAPLLLTGDEVMALLGIPPGPLVGEALELLRQAQSLGTVATAATARAWLRKKLLTTDEPIG</sequence>
<keyword evidence="9" id="KW-0460">Magnesium</keyword>
<dbReference type="Pfam" id="PF12627">
    <property type="entry name" value="PolyA_pol_RNAbd"/>
    <property type="match status" value="1"/>
</dbReference>
<accession>A0ABM8EK79</accession>
<evidence type="ECO:0000256" key="10">
    <source>
        <dbReference type="ARBA" id="ARBA00022884"/>
    </source>
</evidence>
<keyword evidence="4 11" id="KW-0808">Transferase</keyword>
<dbReference type="InterPro" id="IPR032828">
    <property type="entry name" value="PolyA_RNA-bd"/>
</dbReference>
<dbReference type="PANTHER" id="PTHR47545">
    <property type="entry name" value="MULTIFUNCTIONAL CCA PROTEIN"/>
    <property type="match status" value="1"/>
</dbReference>
<dbReference type="Gene3D" id="1.10.3090.10">
    <property type="entry name" value="cca-adding enzyme, domain 2"/>
    <property type="match status" value="1"/>
</dbReference>
<comment type="similarity">
    <text evidence="2 11">Belongs to the tRNA nucleotidyltransferase/poly(A) polymerase family.</text>
</comment>
<dbReference type="Gene3D" id="3.30.460.10">
    <property type="entry name" value="Beta Polymerase, domain 2"/>
    <property type="match status" value="1"/>
</dbReference>
<evidence type="ECO:0000256" key="2">
    <source>
        <dbReference type="ARBA" id="ARBA00007265"/>
    </source>
</evidence>
<dbReference type="InterPro" id="IPR043519">
    <property type="entry name" value="NT_sf"/>
</dbReference>
<keyword evidence="7" id="KW-0479">Metal-binding</keyword>
<evidence type="ECO:0000313" key="14">
    <source>
        <dbReference type="EMBL" id="BDV42611.1"/>
    </source>
</evidence>
<dbReference type="EMBL" id="AP027151">
    <property type="protein sequence ID" value="BDV42611.1"/>
    <property type="molecule type" value="Genomic_DNA"/>
</dbReference>
<reference evidence="14 15" key="1">
    <citation type="submission" date="2022-12" db="EMBL/GenBank/DDBJ databases">
        <title>Polyphasic characterization of Geotalea uranireducens NIT-SL11 newly isolated from a complex of sewage sludge and microbially reduced graphene oxide.</title>
        <authorList>
            <person name="Xie L."/>
            <person name="Yoshida N."/>
            <person name="Meng L."/>
        </authorList>
    </citation>
    <scope>NUCLEOTIDE SEQUENCE [LARGE SCALE GENOMIC DNA]</scope>
    <source>
        <strain evidence="14 15">NIT-SL11</strain>
    </source>
</reference>